<dbReference type="AlphaFoldDB" id="A0A9N9HIB8"/>
<feature type="domain" description="MULE transposase" evidence="1">
    <location>
        <begin position="71"/>
        <end position="170"/>
    </location>
</feature>
<dbReference type="Proteomes" id="UP000789405">
    <property type="component" value="Unassembled WGS sequence"/>
</dbReference>
<accession>A0A9N9HIB8</accession>
<evidence type="ECO:0000313" key="2">
    <source>
        <dbReference type="EMBL" id="CAG8693920.1"/>
    </source>
</evidence>
<proteinExistence type="predicted"/>
<evidence type="ECO:0000313" key="3">
    <source>
        <dbReference type="Proteomes" id="UP000789405"/>
    </source>
</evidence>
<sequence length="207" mass="24010">MEPIIHKVNNTFESLKALESVANLATKVNKFAFSRIDSNLIECRDKLPFIILQYIKDGEWPICVAKCPEALIVDSTYKTNICKYSFVSAISINNISNKKGILVLYQIAIAWIENKSKTLYIWLLQTLYFNIYDAYNCLPNVFISDRDQALQNAAAKMFLQLNEMLCLVSFKAKPKTNWHKLFENDNNYELFKKEVKALHFTSNKKNF</sequence>
<protein>
    <submittedName>
        <fullName evidence="2">7903_t:CDS:1</fullName>
    </submittedName>
</protein>
<gene>
    <name evidence="2" type="ORF">DERYTH_LOCUS12552</name>
</gene>
<dbReference type="Pfam" id="PF10551">
    <property type="entry name" value="MULE"/>
    <property type="match status" value="1"/>
</dbReference>
<evidence type="ECO:0000259" key="1">
    <source>
        <dbReference type="Pfam" id="PF10551"/>
    </source>
</evidence>
<dbReference type="OrthoDB" id="2365479at2759"/>
<name>A0A9N9HIB8_9GLOM</name>
<dbReference type="PANTHER" id="PTHR47718">
    <property type="entry name" value="OS01G0519700 PROTEIN"/>
    <property type="match status" value="1"/>
</dbReference>
<comment type="caution">
    <text evidence="2">The sequence shown here is derived from an EMBL/GenBank/DDBJ whole genome shotgun (WGS) entry which is preliminary data.</text>
</comment>
<dbReference type="EMBL" id="CAJVPY010008300">
    <property type="protein sequence ID" value="CAG8693920.1"/>
    <property type="molecule type" value="Genomic_DNA"/>
</dbReference>
<keyword evidence="3" id="KW-1185">Reference proteome</keyword>
<dbReference type="InterPro" id="IPR018289">
    <property type="entry name" value="MULE_transposase_dom"/>
</dbReference>
<reference evidence="2" key="1">
    <citation type="submission" date="2021-06" db="EMBL/GenBank/DDBJ databases">
        <authorList>
            <person name="Kallberg Y."/>
            <person name="Tangrot J."/>
            <person name="Rosling A."/>
        </authorList>
    </citation>
    <scope>NUCLEOTIDE SEQUENCE</scope>
    <source>
        <strain evidence="2">MA453B</strain>
    </source>
</reference>
<organism evidence="2 3">
    <name type="scientific">Dentiscutata erythropus</name>
    <dbReference type="NCBI Taxonomy" id="1348616"/>
    <lineage>
        <taxon>Eukaryota</taxon>
        <taxon>Fungi</taxon>
        <taxon>Fungi incertae sedis</taxon>
        <taxon>Mucoromycota</taxon>
        <taxon>Glomeromycotina</taxon>
        <taxon>Glomeromycetes</taxon>
        <taxon>Diversisporales</taxon>
        <taxon>Gigasporaceae</taxon>
        <taxon>Dentiscutata</taxon>
    </lineage>
</organism>